<dbReference type="Proteomes" id="UP000265926">
    <property type="component" value="Unassembled WGS sequence"/>
</dbReference>
<reference evidence="9 10" key="1">
    <citation type="submission" date="2018-08" db="EMBL/GenBank/DDBJ databases">
        <title>Pallidiluteibacterium maritimus gen. nov., sp. nov., isolated from coastal sediment.</title>
        <authorList>
            <person name="Zhou L.Y."/>
        </authorList>
    </citation>
    <scope>NUCLEOTIDE SEQUENCE [LARGE SCALE GENOMIC DNA]</scope>
    <source>
        <strain evidence="9 10">XSD2</strain>
    </source>
</reference>
<evidence type="ECO:0000256" key="3">
    <source>
        <dbReference type="ARBA" id="ARBA00022679"/>
    </source>
</evidence>
<feature type="transmembrane region" description="Helical" evidence="8">
    <location>
        <begin position="331"/>
        <end position="349"/>
    </location>
</feature>
<proteinExistence type="inferred from homology"/>
<evidence type="ECO:0000313" key="9">
    <source>
        <dbReference type="EMBL" id="RIJ48360.1"/>
    </source>
</evidence>
<feature type="transmembrane region" description="Helical" evidence="8">
    <location>
        <begin position="124"/>
        <end position="142"/>
    </location>
</feature>
<dbReference type="Pfam" id="PF09594">
    <property type="entry name" value="GT87"/>
    <property type="match status" value="1"/>
</dbReference>
<feature type="transmembrane region" description="Helical" evidence="8">
    <location>
        <begin position="20"/>
        <end position="38"/>
    </location>
</feature>
<name>A0A399SWB7_9BACT</name>
<dbReference type="AlphaFoldDB" id="A0A399SWB7"/>
<keyword evidence="6 8" id="KW-0472">Membrane</keyword>
<evidence type="ECO:0000256" key="1">
    <source>
        <dbReference type="ARBA" id="ARBA00004651"/>
    </source>
</evidence>
<evidence type="ECO:0000256" key="7">
    <source>
        <dbReference type="ARBA" id="ARBA00024033"/>
    </source>
</evidence>
<dbReference type="EMBL" id="QWGR01000005">
    <property type="protein sequence ID" value="RIJ48360.1"/>
    <property type="molecule type" value="Genomic_DNA"/>
</dbReference>
<keyword evidence="2" id="KW-1003">Cell membrane</keyword>
<evidence type="ECO:0000313" key="10">
    <source>
        <dbReference type="Proteomes" id="UP000265926"/>
    </source>
</evidence>
<evidence type="ECO:0000256" key="2">
    <source>
        <dbReference type="ARBA" id="ARBA00022475"/>
    </source>
</evidence>
<accession>A0A399SWB7</accession>
<dbReference type="GO" id="GO:0005886">
    <property type="term" value="C:plasma membrane"/>
    <property type="evidence" value="ECO:0007669"/>
    <property type="project" value="UniProtKB-SubCell"/>
</dbReference>
<dbReference type="RefSeq" id="WP_119438092.1">
    <property type="nucleotide sequence ID" value="NZ_QWGR01000005.1"/>
</dbReference>
<evidence type="ECO:0000256" key="5">
    <source>
        <dbReference type="ARBA" id="ARBA00022989"/>
    </source>
</evidence>
<evidence type="ECO:0000256" key="4">
    <source>
        <dbReference type="ARBA" id="ARBA00022692"/>
    </source>
</evidence>
<dbReference type="GO" id="GO:0016758">
    <property type="term" value="F:hexosyltransferase activity"/>
    <property type="evidence" value="ECO:0007669"/>
    <property type="project" value="InterPro"/>
</dbReference>
<feature type="transmembrane region" description="Helical" evidence="8">
    <location>
        <begin position="289"/>
        <end position="319"/>
    </location>
</feature>
<comment type="subcellular location">
    <subcellularLocation>
        <location evidence="1">Cell membrane</location>
        <topology evidence="1">Multi-pass membrane protein</topology>
    </subcellularLocation>
</comment>
<organism evidence="9 10">
    <name type="scientific">Maribellus luteus</name>
    <dbReference type="NCBI Taxonomy" id="2305463"/>
    <lineage>
        <taxon>Bacteria</taxon>
        <taxon>Pseudomonadati</taxon>
        <taxon>Bacteroidota</taxon>
        <taxon>Bacteroidia</taxon>
        <taxon>Marinilabiliales</taxon>
        <taxon>Prolixibacteraceae</taxon>
        <taxon>Maribellus</taxon>
    </lineage>
</organism>
<feature type="transmembrane region" description="Helical" evidence="8">
    <location>
        <begin position="162"/>
        <end position="189"/>
    </location>
</feature>
<comment type="similarity">
    <text evidence="7">Belongs to the glycosyltransferase 87 family.</text>
</comment>
<feature type="transmembrane region" description="Helical" evidence="8">
    <location>
        <begin position="196"/>
        <end position="216"/>
    </location>
</feature>
<sequence>MLFSDKTRKKISQLFASRRFIFFVGFVLVLLVSTVKVMDDRYKVFLVYKFGTLDFWNNINPYANWQHPLDRYLYGPVFSVFFPVFAFLPSCLGAVLWNAFNYTLFFLAVFALPAPQFDFKKKRFVFWFLFPIALTDLVYFQSNLLVASLFMLVYSMLERNQFMYGILLLSFSAFSKIYGLIQLGTLLFYKRFTRNAVVAALLFAGLFLVPLIKIPGPELLSYYQSWFTAIGQRHNPLDFEVIYRLLYLLGYKSVVDHVVYIQGISLLFICAGTLLNYKRYHEATFRTQVLGILLGWVILFSTTAEKHTYVIAMAGLVLWYLSGPKPAFDKILLWLNFFLIILVPIDAIFPKALMRFLYDTLGLNLVLFSLTWIRMFSFTFGARVFSLKSK</sequence>
<gene>
    <name evidence="9" type="ORF">D1614_11580</name>
</gene>
<comment type="caution">
    <text evidence="9">The sequence shown here is derived from an EMBL/GenBank/DDBJ whole genome shotgun (WGS) entry which is preliminary data.</text>
</comment>
<feature type="transmembrane region" description="Helical" evidence="8">
    <location>
        <begin position="80"/>
        <end position="112"/>
    </location>
</feature>
<protein>
    <submittedName>
        <fullName evidence="9">DUF2029 domain-containing protein</fullName>
    </submittedName>
</protein>
<keyword evidence="3" id="KW-0808">Transferase</keyword>
<feature type="transmembrane region" description="Helical" evidence="8">
    <location>
        <begin position="361"/>
        <end position="385"/>
    </location>
</feature>
<feature type="transmembrane region" description="Helical" evidence="8">
    <location>
        <begin position="257"/>
        <end position="277"/>
    </location>
</feature>
<keyword evidence="4 8" id="KW-0812">Transmembrane</keyword>
<dbReference type="InterPro" id="IPR018584">
    <property type="entry name" value="GT87"/>
</dbReference>
<keyword evidence="5 8" id="KW-1133">Transmembrane helix</keyword>
<keyword evidence="10" id="KW-1185">Reference proteome</keyword>
<dbReference type="OrthoDB" id="1070018at2"/>
<evidence type="ECO:0000256" key="6">
    <source>
        <dbReference type="ARBA" id="ARBA00023136"/>
    </source>
</evidence>
<evidence type="ECO:0000256" key="8">
    <source>
        <dbReference type="SAM" id="Phobius"/>
    </source>
</evidence>